<evidence type="ECO:0000313" key="2">
    <source>
        <dbReference type="EMBL" id="MBB2191411.1"/>
    </source>
</evidence>
<reference evidence="2 3" key="1">
    <citation type="submission" date="2020-04" db="EMBL/GenBank/DDBJ databases">
        <title>Description of novel Gluconacetobacter.</title>
        <authorList>
            <person name="Sombolestani A."/>
        </authorList>
    </citation>
    <scope>NUCLEOTIDE SEQUENCE [LARGE SCALE GENOMIC DNA]</scope>
    <source>
        <strain evidence="2 3">LMG 21311</strain>
    </source>
</reference>
<sequence>MQVVFEGRDAVGKGDQADRPALQSAYLPHRRPVRPNDRERAQWHFQR</sequence>
<proteinExistence type="predicted"/>
<protein>
    <submittedName>
        <fullName evidence="2">Uncharacterized protein</fullName>
    </submittedName>
</protein>
<evidence type="ECO:0000256" key="1">
    <source>
        <dbReference type="SAM" id="MobiDB-lite"/>
    </source>
</evidence>
<gene>
    <name evidence="2" type="ORF">HLH34_15845</name>
</gene>
<comment type="caution">
    <text evidence="2">The sequence shown here is derived from an EMBL/GenBank/DDBJ whole genome shotgun (WGS) entry which is preliminary data.</text>
</comment>
<accession>A0A7W4JUZ7</accession>
<name>A0A7W4JUZ7_9PROT</name>
<feature type="compositionally biased region" description="Basic and acidic residues" evidence="1">
    <location>
        <begin position="1"/>
        <end position="18"/>
    </location>
</feature>
<dbReference type="EMBL" id="JABEQF010000016">
    <property type="protein sequence ID" value="MBB2191411.1"/>
    <property type="molecule type" value="Genomic_DNA"/>
</dbReference>
<dbReference type="Proteomes" id="UP000555756">
    <property type="component" value="Unassembled WGS sequence"/>
</dbReference>
<feature type="compositionally biased region" description="Basic and acidic residues" evidence="1">
    <location>
        <begin position="34"/>
        <end position="47"/>
    </location>
</feature>
<organism evidence="2 3">
    <name type="scientific">Gluconacetobacter azotocaptans</name>
    <dbReference type="NCBI Taxonomy" id="142834"/>
    <lineage>
        <taxon>Bacteria</taxon>
        <taxon>Pseudomonadati</taxon>
        <taxon>Pseudomonadota</taxon>
        <taxon>Alphaproteobacteria</taxon>
        <taxon>Acetobacterales</taxon>
        <taxon>Acetobacteraceae</taxon>
        <taxon>Gluconacetobacter</taxon>
    </lineage>
</organism>
<keyword evidence="3" id="KW-1185">Reference proteome</keyword>
<evidence type="ECO:0000313" key="3">
    <source>
        <dbReference type="Proteomes" id="UP000555756"/>
    </source>
</evidence>
<dbReference type="AlphaFoldDB" id="A0A7W4JUZ7"/>
<feature type="region of interest" description="Disordered" evidence="1">
    <location>
        <begin position="1"/>
        <end position="47"/>
    </location>
</feature>